<keyword evidence="2" id="KW-0489">Methyltransferase</keyword>
<evidence type="ECO:0000313" key="6">
    <source>
        <dbReference type="EMBL" id="GLI02241.1"/>
    </source>
</evidence>
<comment type="caution">
    <text evidence="6">The sequence shown here is derived from an EMBL/GenBank/DDBJ whole genome shotgun (WGS) entry which is preliminary data.</text>
</comment>
<organism evidence="6 7">
    <name type="scientific">Phytohabitans aurantiacus</name>
    <dbReference type="NCBI Taxonomy" id="3016789"/>
    <lineage>
        <taxon>Bacteria</taxon>
        <taxon>Bacillati</taxon>
        <taxon>Actinomycetota</taxon>
        <taxon>Actinomycetes</taxon>
        <taxon>Micromonosporales</taxon>
        <taxon>Micromonosporaceae</taxon>
    </lineage>
</organism>
<protein>
    <submittedName>
        <fullName evidence="6">Cyclopropane-fatty-acyl-phospholipid synthase</fullName>
    </submittedName>
</protein>
<name>A0ABQ5R9H4_9ACTN</name>
<proteinExistence type="inferred from homology"/>
<evidence type="ECO:0000256" key="4">
    <source>
        <dbReference type="ARBA" id="ARBA00022691"/>
    </source>
</evidence>
<dbReference type="Gene3D" id="3.40.50.150">
    <property type="entry name" value="Vaccinia Virus protein VP39"/>
    <property type="match status" value="1"/>
</dbReference>
<dbReference type="Pfam" id="PF02353">
    <property type="entry name" value="CMAS"/>
    <property type="match status" value="2"/>
</dbReference>
<reference evidence="6" key="1">
    <citation type="submission" date="2022-12" db="EMBL/GenBank/DDBJ databases">
        <title>New Phytohabitans aurantiacus sp. RD004123 nov., an actinomycete isolated from soil.</title>
        <authorList>
            <person name="Triningsih D.W."/>
            <person name="Harunari E."/>
            <person name="Igarashi Y."/>
        </authorList>
    </citation>
    <scope>NUCLEOTIDE SEQUENCE</scope>
    <source>
        <strain evidence="6">RD004123</strain>
    </source>
</reference>
<gene>
    <name evidence="6" type="primary">ufaA1</name>
    <name evidence="6" type="ORF">Pa4123_75190</name>
</gene>
<keyword evidence="5" id="KW-0443">Lipid metabolism</keyword>
<evidence type="ECO:0000256" key="2">
    <source>
        <dbReference type="ARBA" id="ARBA00022603"/>
    </source>
</evidence>
<dbReference type="InterPro" id="IPR003333">
    <property type="entry name" value="CMAS"/>
</dbReference>
<evidence type="ECO:0000256" key="3">
    <source>
        <dbReference type="ARBA" id="ARBA00022679"/>
    </source>
</evidence>
<keyword evidence="3" id="KW-0808">Transferase</keyword>
<evidence type="ECO:0000313" key="7">
    <source>
        <dbReference type="Proteomes" id="UP001144280"/>
    </source>
</evidence>
<dbReference type="SUPFAM" id="SSF53335">
    <property type="entry name" value="S-adenosyl-L-methionine-dependent methyltransferases"/>
    <property type="match status" value="1"/>
</dbReference>
<evidence type="ECO:0000256" key="1">
    <source>
        <dbReference type="ARBA" id="ARBA00010815"/>
    </source>
</evidence>
<sequence length="493" mass="53393">MRPDTGVRVARPLVRDGALMTSTGNIAVPDPLRWPDVAAVPHSPFRAAVAARLLRRLAERVPIRLVGGGDAAGPPGAPELRLHRPAAVYHRLGARGLIGFGEGYQAGDWDTDDLAGLLTAIAAALRDARLGALRHLRRLRHLPLTRALFRARLPRAEENTVDGARRNIHHHYDLSNDMFALFLDESMTYSSALFPADRPVRPTADGGVAVALTPGELAVAPAPGDLAVAAAPGDLALTAAPGELAVTAASGDLAVAQRNKIDRLLDHSGVGPGSRVLEIGTGWGELAIRAARRGAAVHTVTISVEQRDLAARRVAEAGVNDRVTIELRDYRHIEPADPDGYDAIVSVEMIEAVGERYWPAYFSTLDRLLAPGGRVGLQAILVPHDRLRAARRTYTWIQKYIFPGGVILSTEAIEQLVAGHTRLRVRDSHVFGTHYAATLRLWRERFTANAAAVAALGFDQTFRRTWEYYLASCEAGFTTGHLDVGQFILEPRP</sequence>
<dbReference type="InterPro" id="IPR029063">
    <property type="entry name" value="SAM-dependent_MTases_sf"/>
</dbReference>
<accession>A0ABQ5R9H4</accession>
<dbReference type="CDD" id="cd02440">
    <property type="entry name" value="AdoMet_MTases"/>
    <property type="match status" value="1"/>
</dbReference>
<dbReference type="Proteomes" id="UP001144280">
    <property type="component" value="Unassembled WGS sequence"/>
</dbReference>
<dbReference type="PANTHER" id="PTHR43667:SF2">
    <property type="entry name" value="FATTY ACID C-METHYL TRANSFERASE"/>
    <property type="match status" value="1"/>
</dbReference>
<comment type="similarity">
    <text evidence="1">Belongs to the CFA/CMAS family.</text>
</comment>
<dbReference type="InterPro" id="IPR050723">
    <property type="entry name" value="CFA/CMAS"/>
</dbReference>
<evidence type="ECO:0000256" key="5">
    <source>
        <dbReference type="ARBA" id="ARBA00023098"/>
    </source>
</evidence>
<keyword evidence="7" id="KW-1185">Reference proteome</keyword>
<keyword evidence="4" id="KW-0949">S-adenosyl-L-methionine</keyword>
<dbReference type="PANTHER" id="PTHR43667">
    <property type="entry name" value="CYCLOPROPANE-FATTY-ACYL-PHOSPHOLIPID SYNTHASE"/>
    <property type="match status" value="1"/>
</dbReference>
<dbReference type="PIRSF" id="PIRSF003085">
    <property type="entry name" value="CMAS"/>
    <property type="match status" value="1"/>
</dbReference>
<dbReference type="EMBL" id="BSDI01000057">
    <property type="protein sequence ID" value="GLI02241.1"/>
    <property type="molecule type" value="Genomic_DNA"/>
</dbReference>